<feature type="transmembrane region" description="Helical" evidence="9">
    <location>
        <begin position="371"/>
        <end position="396"/>
    </location>
</feature>
<comment type="similarity">
    <text evidence="2 8">Belongs to the major facilitator superfamily. Sugar transporter (TC 2.A.1.1) family.</text>
</comment>
<comment type="catalytic activity">
    <reaction evidence="7">
        <text>myo-inositol(out) + H(+)(out) = myo-inositol(in) + H(+)(in)</text>
        <dbReference type="Rhea" id="RHEA:60364"/>
        <dbReference type="ChEBI" id="CHEBI:15378"/>
        <dbReference type="ChEBI" id="CHEBI:17268"/>
    </reaction>
</comment>
<evidence type="ECO:0000256" key="2">
    <source>
        <dbReference type="ARBA" id="ARBA00010992"/>
    </source>
</evidence>
<dbReference type="Proteomes" id="UP000567179">
    <property type="component" value="Unassembled WGS sequence"/>
</dbReference>
<feature type="transmembrane region" description="Helical" evidence="9">
    <location>
        <begin position="249"/>
        <end position="271"/>
    </location>
</feature>
<dbReference type="AlphaFoldDB" id="A0A8H5F2F7"/>
<protein>
    <recommendedName>
        <fullName evidence="10">Major facilitator superfamily (MFS) profile domain-containing protein</fullName>
    </recommendedName>
</protein>
<feature type="transmembrane region" description="Helical" evidence="9">
    <location>
        <begin position="408"/>
        <end position="428"/>
    </location>
</feature>
<evidence type="ECO:0000259" key="10">
    <source>
        <dbReference type="PROSITE" id="PS50850"/>
    </source>
</evidence>
<keyword evidence="5 9" id="KW-1133">Transmembrane helix</keyword>
<dbReference type="PROSITE" id="PS50850">
    <property type="entry name" value="MFS"/>
    <property type="match status" value="1"/>
</dbReference>
<gene>
    <name evidence="11" type="ORF">D9619_001375</name>
</gene>
<feature type="transmembrane region" description="Helical" evidence="9">
    <location>
        <begin position="528"/>
        <end position="553"/>
    </location>
</feature>
<dbReference type="PANTHER" id="PTHR48020:SF40">
    <property type="entry name" value="MAJOR FACILITATOR SUPERFAMILY (MFS) PROFILE DOMAIN-CONTAINING PROTEIN"/>
    <property type="match status" value="1"/>
</dbReference>
<evidence type="ECO:0000256" key="7">
    <source>
        <dbReference type="ARBA" id="ARBA00049119"/>
    </source>
</evidence>
<dbReference type="PANTHER" id="PTHR48020">
    <property type="entry name" value="PROTON MYO-INOSITOL COTRANSPORTER"/>
    <property type="match status" value="1"/>
</dbReference>
<dbReference type="GO" id="GO:0022857">
    <property type="term" value="F:transmembrane transporter activity"/>
    <property type="evidence" value="ECO:0007669"/>
    <property type="project" value="InterPro"/>
</dbReference>
<evidence type="ECO:0000256" key="8">
    <source>
        <dbReference type="RuleBase" id="RU003346"/>
    </source>
</evidence>
<evidence type="ECO:0000313" key="12">
    <source>
        <dbReference type="Proteomes" id="UP000567179"/>
    </source>
</evidence>
<keyword evidence="4 9" id="KW-0812">Transmembrane</keyword>
<dbReference type="FunFam" id="1.20.1250.20:FF:000100">
    <property type="entry name" value="MFS sugar transporter, putative"/>
    <property type="match status" value="1"/>
</dbReference>
<dbReference type="PRINTS" id="PR00171">
    <property type="entry name" value="SUGRTRNSPORT"/>
</dbReference>
<keyword evidence="6 9" id="KW-0472">Membrane</keyword>
<dbReference type="GO" id="GO:0015798">
    <property type="term" value="P:myo-inositol transport"/>
    <property type="evidence" value="ECO:0007669"/>
    <property type="project" value="UniProtKB-ARBA"/>
</dbReference>
<dbReference type="Gene3D" id="1.20.1250.20">
    <property type="entry name" value="MFS general substrate transporter like domains"/>
    <property type="match status" value="1"/>
</dbReference>
<evidence type="ECO:0000256" key="6">
    <source>
        <dbReference type="ARBA" id="ARBA00023136"/>
    </source>
</evidence>
<dbReference type="InterPro" id="IPR050814">
    <property type="entry name" value="Myo-inositol_Transporter"/>
</dbReference>
<dbReference type="OrthoDB" id="5290825at2759"/>
<accession>A0A8H5F2F7</accession>
<sequence>MSTHKHESDRGSSDAELQSAVEEQRRIDLANNVNAKIQNPLYGIPHDKLLAQVDEFATEFGLQDKLQYFRKGALLAQNPGKFETIPELDEADREVIRRETTHKWSQPRDLYMTVVICSVAAAVQGWDQTGSNGANLSFPKEFGIDTTAGTPNASNHEWIVGLINSAPYIASALCSCWLADPLNNYFGRRGTIFVAAIFATFSVIGSGFSQTWPQLFICRLLLGIGVGAKATTVPVYAAENTPASIRGGLVMSWQMWTAFGIFLGFCANLALYQVGTIAWRLQLGSAFLPAVPLAIGIYFCPESPRWLMKKGRYAEAYVSFKRLRNSELQAARDMYYIHCQLLAEHEVLSGSTFVNRFVELFTVPRIRRATLASFVVMIAQQMCGINIIAFYSSTIFANAGYSVRSALFASWGFGLVNWLFAFPAVWTIDTFGRRNLLLFTFPNMAWTLLAAGFCFFIPGDNSARVPLIALFVFLFAAFYSPGEGPVPFTYSAEVFPLTHREMGMSWAVATNLFWASVLALTFPRLLGAFGSVGAFGFYAGLNVVALVMIFFLVPETKQRTLEELDYVFAVPTRKHMSYQAKVFLPYFIQRWVFFRKEAKLVPLYDFDEVESITVFEKGVGH</sequence>
<feature type="transmembrane region" description="Helical" evidence="9">
    <location>
        <begin position="191"/>
        <end position="208"/>
    </location>
</feature>
<dbReference type="EMBL" id="JAACJJ010000028">
    <property type="protein sequence ID" value="KAF5321400.1"/>
    <property type="molecule type" value="Genomic_DNA"/>
</dbReference>
<feature type="transmembrane region" description="Helical" evidence="9">
    <location>
        <begin position="435"/>
        <end position="458"/>
    </location>
</feature>
<comment type="subcellular location">
    <subcellularLocation>
        <location evidence="1">Membrane</location>
        <topology evidence="1">Multi-pass membrane protein</topology>
    </subcellularLocation>
</comment>
<reference evidence="11 12" key="1">
    <citation type="journal article" date="2020" name="ISME J.">
        <title>Uncovering the hidden diversity of litter-decomposition mechanisms in mushroom-forming fungi.</title>
        <authorList>
            <person name="Floudas D."/>
            <person name="Bentzer J."/>
            <person name="Ahren D."/>
            <person name="Johansson T."/>
            <person name="Persson P."/>
            <person name="Tunlid A."/>
        </authorList>
    </citation>
    <scope>NUCLEOTIDE SEQUENCE [LARGE SCALE GENOMIC DNA]</scope>
    <source>
        <strain evidence="11 12">CBS 101986</strain>
    </source>
</reference>
<dbReference type="InterPro" id="IPR020846">
    <property type="entry name" value="MFS_dom"/>
</dbReference>
<keyword evidence="12" id="KW-1185">Reference proteome</keyword>
<evidence type="ECO:0000313" key="11">
    <source>
        <dbReference type="EMBL" id="KAF5321400.1"/>
    </source>
</evidence>
<dbReference type="GO" id="GO:0015791">
    <property type="term" value="P:polyol transmembrane transport"/>
    <property type="evidence" value="ECO:0007669"/>
    <property type="project" value="UniProtKB-ARBA"/>
</dbReference>
<feature type="transmembrane region" description="Helical" evidence="9">
    <location>
        <begin position="158"/>
        <end position="179"/>
    </location>
</feature>
<feature type="transmembrane region" description="Helical" evidence="9">
    <location>
        <begin position="214"/>
        <end position="237"/>
    </location>
</feature>
<dbReference type="NCBIfam" id="TIGR00879">
    <property type="entry name" value="SP"/>
    <property type="match status" value="1"/>
</dbReference>
<organism evidence="11 12">
    <name type="scientific">Psilocybe cf. subviscida</name>
    <dbReference type="NCBI Taxonomy" id="2480587"/>
    <lineage>
        <taxon>Eukaryota</taxon>
        <taxon>Fungi</taxon>
        <taxon>Dikarya</taxon>
        <taxon>Basidiomycota</taxon>
        <taxon>Agaricomycotina</taxon>
        <taxon>Agaricomycetes</taxon>
        <taxon>Agaricomycetidae</taxon>
        <taxon>Agaricales</taxon>
        <taxon>Agaricineae</taxon>
        <taxon>Strophariaceae</taxon>
        <taxon>Psilocybe</taxon>
    </lineage>
</organism>
<dbReference type="GO" id="GO:0016020">
    <property type="term" value="C:membrane"/>
    <property type="evidence" value="ECO:0007669"/>
    <property type="project" value="UniProtKB-SubCell"/>
</dbReference>
<dbReference type="SUPFAM" id="SSF103473">
    <property type="entry name" value="MFS general substrate transporter"/>
    <property type="match status" value="1"/>
</dbReference>
<dbReference type="Pfam" id="PF00083">
    <property type="entry name" value="Sugar_tr"/>
    <property type="match status" value="1"/>
</dbReference>
<dbReference type="InterPro" id="IPR003663">
    <property type="entry name" value="Sugar/inositol_transpt"/>
</dbReference>
<comment type="caution">
    <text evidence="11">The sequence shown here is derived from an EMBL/GenBank/DDBJ whole genome shotgun (WGS) entry which is preliminary data.</text>
</comment>
<evidence type="ECO:0000256" key="9">
    <source>
        <dbReference type="SAM" id="Phobius"/>
    </source>
</evidence>
<evidence type="ECO:0000256" key="3">
    <source>
        <dbReference type="ARBA" id="ARBA00022448"/>
    </source>
</evidence>
<evidence type="ECO:0000256" key="5">
    <source>
        <dbReference type="ARBA" id="ARBA00022989"/>
    </source>
</evidence>
<dbReference type="PROSITE" id="PS00217">
    <property type="entry name" value="SUGAR_TRANSPORT_2"/>
    <property type="match status" value="1"/>
</dbReference>
<dbReference type="InterPro" id="IPR036259">
    <property type="entry name" value="MFS_trans_sf"/>
</dbReference>
<keyword evidence="3 8" id="KW-0813">Transport</keyword>
<dbReference type="InterPro" id="IPR005829">
    <property type="entry name" value="Sugar_transporter_CS"/>
</dbReference>
<evidence type="ECO:0000256" key="4">
    <source>
        <dbReference type="ARBA" id="ARBA00022692"/>
    </source>
</evidence>
<dbReference type="InterPro" id="IPR005828">
    <property type="entry name" value="MFS_sugar_transport-like"/>
</dbReference>
<feature type="transmembrane region" description="Helical" evidence="9">
    <location>
        <begin position="464"/>
        <end position="482"/>
    </location>
</feature>
<feature type="domain" description="Major facilitator superfamily (MFS) profile" evidence="10">
    <location>
        <begin position="113"/>
        <end position="557"/>
    </location>
</feature>
<name>A0A8H5F2F7_9AGAR</name>
<feature type="transmembrane region" description="Helical" evidence="9">
    <location>
        <begin position="503"/>
        <end position="522"/>
    </location>
</feature>
<evidence type="ECO:0000256" key="1">
    <source>
        <dbReference type="ARBA" id="ARBA00004141"/>
    </source>
</evidence>
<proteinExistence type="inferred from homology"/>